<evidence type="ECO:0000313" key="2">
    <source>
        <dbReference type="EMBL" id="WFD27101.1"/>
    </source>
</evidence>
<evidence type="ECO:0000256" key="1">
    <source>
        <dbReference type="SAM" id="MobiDB-lite"/>
    </source>
</evidence>
<accession>A0AAF0ELN3</accession>
<organism evidence="2 3">
    <name type="scientific">Malassezia nana</name>
    <dbReference type="NCBI Taxonomy" id="180528"/>
    <lineage>
        <taxon>Eukaryota</taxon>
        <taxon>Fungi</taxon>
        <taxon>Dikarya</taxon>
        <taxon>Basidiomycota</taxon>
        <taxon>Ustilaginomycotina</taxon>
        <taxon>Malasseziomycetes</taxon>
        <taxon>Malasseziales</taxon>
        <taxon>Malasseziaceae</taxon>
        <taxon>Malassezia</taxon>
    </lineage>
</organism>
<keyword evidence="3" id="KW-1185">Reference proteome</keyword>
<feature type="region of interest" description="Disordered" evidence="1">
    <location>
        <begin position="77"/>
        <end position="115"/>
    </location>
</feature>
<dbReference type="Pfam" id="PF04420">
    <property type="entry name" value="CHD5"/>
    <property type="match status" value="1"/>
</dbReference>
<dbReference type="InterPro" id="IPR028945">
    <property type="entry name" value="Get1"/>
</dbReference>
<name>A0AAF0ELN3_9BASI</name>
<dbReference type="EMBL" id="CP119894">
    <property type="protein sequence ID" value="WFD27101.1"/>
    <property type="molecule type" value="Genomic_DNA"/>
</dbReference>
<dbReference type="Proteomes" id="UP001213623">
    <property type="component" value="Chromosome 3"/>
</dbReference>
<proteinExistence type="predicted"/>
<evidence type="ECO:0000313" key="3">
    <source>
        <dbReference type="Proteomes" id="UP001213623"/>
    </source>
</evidence>
<dbReference type="AlphaFoldDB" id="A0AAF0ELN3"/>
<protein>
    <submittedName>
        <fullName evidence="2">GET complex subunit get1</fullName>
    </submittedName>
</protein>
<sequence length="115" mass="12961">MFVLNSAVPFVLNWYFKYVPMFYLPPGDWFGPLGYLFSFPNAPVGAVSSTVWYVRSLVGDYCRELCDREAIQEKPVPAAPFESKSKPVQAPAISEKPDETSTHKNAQSTLKHRTT</sequence>
<gene>
    <name evidence="2" type="primary">GET1</name>
    <name evidence="2" type="ORF">MNAN1_002097</name>
</gene>
<reference evidence="2" key="1">
    <citation type="submission" date="2023-03" db="EMBL/GenBank/DDBJ databases">
        <title>Mating type loci evolution in Malassezia.</title>
        <authorList>
            <person name="Coelho M.A."/>
        </authorList>
    </citation>
    <scope>NUCLEOTIDE SEQUENCE</scope>
    <source>
        <strain evidence="2">CBS 9557</strain>
    </source>
</reference>
<dbReference type="GO" id="GO:0071816">
    <property type="term" value="P:tail-anchored membrane protein insertion into ER membrane"/>
    <property type="evidence" value="ECO:0007669"/>
    <property type="project" value="InterPro"/>
</dbReference>